<dbReference type="Pfam" id="PF02073">
    <property type="entry name" value="Peptidase_M29"/>
    <property type="match status" value="1"/>
</dbReference>
<proteinExistence type="predicted"/>
<dbReference type="AlphaFoldDB" id="A0A9J6NZF2"/>
<comment type="caution">
    <text evidence="2">The sequence shown here is derived from an EMBL/GenBank/DDBJ whole genome shotgun (WGS) entry which is preliminary data.</text>
</comment>
<dbReference type="GO" id="GO:0006508">
    <property type="term" value="P:proteolysis"/>
    <property type="evidence" value="ECO:0007669"/>
    <property type="project" value="InterPro"/>
</dbReference>
<evidence type="ECO:0000313" key="3">
    <source>
        <dbReference type="Proteomes" id="UP001056429"/>
    </source>
</evidence>
<keyword evidence="3" id="KW-1185">Reference proteome</keyword>
<dbReference type="PANTHER" id="PTHR34448:SF1">
    <property type="entry name" value="BLL6088 PROTEIN"/>
    <property type="match status" value="1"/>
</dbReference>
<keyword evidence="2" id="KW-0378">Hydrolase</keyword>
<accession>A0A9J6NZF2</accession>
<dbReference type="SUPFAM" id="SSF144052">
    <property type="entry name" value="Thermophilic metalloprotease-like"/>
    <property type="match status" value="1"/>
</dbReference>
<keyword evidence="2" id="KW-0645">Protease</keyword>
<dbReference type="EC" id="3.4.11.-" evidence="2"/>
<dbReference type="EMBL" id="JAGSOJ010000001">
    <property type="protein sequence ID" value="MCM1989358.1"/>
    <property type="molecule type" value="Genomic_DNA"/>
</dbReference>
<evidence type="ECO:0000256" key="1">
    <source>
        <dbReference type="ARBA" id="ARBA00022723"/>
    </source>
</evidence>
<name>A0A9J6NZF2_9CLOT</name>
<organism evidence="2 3">
    <name type="scientific">Oceanirhabdus seepicola</name>
    <dbReference type="NCBI Taxonomy" id="2828781"/>
    <lineage>
        <taxon>Bacteria</taxon>
        <taxon>Bacillati</taxon>
        <taxon>Bacillota</taxon>
        <taxon>Clostridia</taxon>
        <taxon>Eubacteriales</taxon>
        <taxon>Clostridiaceae</taxon>
        <taxon>Oceanirhabdus</taxon>
    </lineage>
</organism>
<reference evidence="2" key="1">
    <citation type="journal article" date="2021" name="mSystems">
        <title>Bacteria and Archaea Synergistically Convert Glycine Betaine to Biogenic Methane in the Formosa Cold Seep of the South China Sea.</title>
        <authorList>
            <person name="Li L."/>
            <person name="Zhang W."/>
            <person name="Zhang S."/>
            <person name="Song L."/>
            <person name="Sun Q."/>
            <person name="Zhang H."/>
            <person name="Xiang H."/>
            <person name="Dong X."/>
        </authorList>
    </citation>
    <scope>NUCLEOTIDE SEQUENCE</scope>
    <source>
        <strain evidence="2">ZWT</strain>
    </source>
</reference>
<dbReference type="InterPro" id="IPR000787">
    <property type="entry name" value="Peptidase_M29"/>
</dbReference>
<gene>
    <name evidence="2" type="ORF">KDK92_06370</name>
</gene>
<evidence type="ECO:0000313" key="2">
    <source>
        <dbReference type="EMBL" id="MCM1989358.1"/>
    </source>
</evidence>
<keyword evidence="1" id="KW-0479">Metal-binding</keyword>
<reference evidence="2" key="2">
    <citation type="submission" date="2021-04" db="EMBL/GenBank/DDBJ databases">
        <authorList>
            <person name="Dong X."/>
        </authorList>
    </citation>
    <scope>NUCLEOTIDE SEQUENCE</scope>
    <source>
        <strain evidence="2">ZWT</strain>
    </source>
</reference>
<sequence>MAINREFYGEKNLKAIEGLENQLIKLRVVVQTSEEFLTQEKNSEGFQYGINEYFSTVGQFLIKLIEKQETLNDDHFTKLSFEELKRENLELYSDINSENYEKSFANPRYAVNKLGKDAGQPLSYIYINIIECVPYIFRGRVIDLASLAGLFIEIYEAVACRKDDIEKNIRIMVCEFISSEEEIFKGDYLYWKEALNHEFTQYTDLFKNDDLNDLRYLFKYGKYISEDEMKIAEFLNKYPKEKINKLAKSIVDAYLRGFIVENKDRGDRDSVPVLYSIGQEVILRAMIEELNKVGLSFTIQRVLSSDINKQYSYDHKFDRGLFFTKEYGELFIQKYKEGFELNKKYFDRATGPIIIEAFGEKPFNPEKKEQSIKISSEQEGYINIMESKTNQIIDEFYPDENTSFCIIAFPTPEIGERFEEIFEDTLEMNMMENEKYEIIQQHIIDVLDKGDYIHIKGKDGNETDIKVKLPKLNDSDKETNFFNCVADVNIPLGEVFTTPQLKGTEGVLHLRETFLDLKYENLKLQFKDGYVDSYGCTNFDDEEKNKQYVKENLLELHDKLPLGEFAIGTNTVAYMMAKKYDIIDVLPVLIIEKMGPHFAIGDTCYSRAEDLKVYNLINKKEIVAKDNEHSIKRKENVDEAYTNVHTDITLPYEEIDFISVVTFDGEKIDIIRDGKFVVEGTEELNEVFEA</sequence>
<dbReference type="GO" id="GO:0046872">
    <property type="term" value="F:metal ion binding"/>
    <property type="evidence" value="ECO:0007669"/>
    <property type="project" value="UniProtKB-KW"/>
</dbReference>
<dbReference type="PANTHER" id="PTHR34448">
    <property type="entry name" value="AMINOPEPTIDASE"/>
    <property type="match status" value="1"/>
</dbReference>
<keyword evidence="2" id="KW-0031">Aminopeptidase</keyword>
<dbReference type="RefSeq" id="WP_250858355.1">
    <property type="nucleotide sequence ID" value="NZ_JAGSOJ010000001.1"/>
</dbReference>
<protein>
    <submittedName>
        <fullName evidence="2">Aminopeptidase</fullName>
        <ecNumber evidence="2">3.4.11.-</ecNumber>
    </submittedName>
</protein>
<dbReference type="Proteomes" id="UP001056429">
    <property type="component" value="Unassembled WGS sequence"/>
</dbReference>
<dbReference type="GO" id="GO:0004177">
    <property type="term" value="F:aminopeptidase activity"/>
    <property type="evidence" value="ECO:0007669"/>
    <property type="project" value="UniProtKB-KW"/>
</dbReference>
<dbReference type="InterPro" id="IPR052170">
    <property type="entry name" value="M29_Exopeptidase"/>
</dbReference>